<dbReference type="SUPFAM" id="SSF48371">
    <property type="entry name" value="ARM repeat"/>
    <property type="match status" value="1"/>
</dbReference>
<dbReference type="InterPro" id="IPR014825">
    <property type="entry name" value="DNA_alkylation"/>
</dbReference>
<dbReference type="Gene3D" id="1.25.10.90">
    <property type="match status" value="1"/>
</dbReference>
<proteinExistence type="predicted"/>
<sequence>MNNFVNDTIRNQLLEASEEKYRIFSSSLIPGVDNILGVRIPILRKMAQQLARGDWKAYLAAASDEYFEEIMLQGLVIGYAKADIEEVLEAIVGFVPKINNWSVCDSFCIGLKITQKHQERVWSFIQPYLASDQPYDIRFGVVMLLNYYANEAYIDQVLPLLDVIKHDHYYVKMAVAWAIATCFTNVPEQTMAYLRSPACTLDTFTYNKSLQKITESLRIDPDTKQLIRSMKRK</sequence>
<dbReference type="Proteomes" id="UP000609346">
    <property type="component" value="Unassembled WGS sequence"/>
</dbReference>
<dbReference type="RefSeq" id="WP_191202130.1">
    <property type="nucleotide sequence ID" value="NZ_JACXZA010000001.1"/>
</dbReference>
<reference evidence="1 2" key="1">
    <citation type="submission" date="2020-09" db="EMBL/GenBank/DDBJ databases">
        <title>Paenibacillus sp. strain PR3 16S rRNA gene Genome sequencing and assembly.</title>
        <authorList>
            <person name="Kim J."/>
        </authorList>
    </citation>
    <scope>NUCLEOTIDE SEQUENCE [LARGE SCALE GENOMIC DNA]</scope>
    <source>
        <strain evidence="1 2">PR3</strain>
    </source>
</reference>
<evidence type="ECO:0000313" key="1">
    <source>
        <dbReference type="EMBL" id="MBD3917874.1"/>
    </source>
</evidence>
<dbReference type="PANTHER" id="PTHR34070">
    <property type="entry name" value="ARMADILLO-TYPE FOLD"/>
    <property type="match status" value="1"/>
</dbReference>
<dbReference type="InterPro" id="IPR016024">
    <property type="entry name" value="ARM-type_fold"/>
</dbReference>
<name>A0ABR8MPF1_9BACL</name>
<accession>A0ABR8MPF1</accession>
<comment type="caution">
    <text evidence="1">The sequence shown here is derived from an EMBL/GenBank/DDBJ whole genome shotgun (WGS) entry which is preliminary data.</text>
</comment>
<keyword evidence="2" id="KW-1185">Reference proteome</keyword>
<dbReference type="PANTHER" id="PTHR34070:SF1">
    <property type="entry name" value="DNA ALKYLATION REPAIR PROTEIN"/>
    <property type="match status" value="1"/>
</dbReference>
<dbReference type="Pfam" id="PF08713">
    <property type="entry name" value="DNA_alkylation"/>
    <property type="match status" value="1"/>
</dbReference>
<protein>
    <submittedName>
        <fullName evidence="1">DNA alkylation repair protein</fullName>
    </submittedName>
</protein>
<organism evidence="1 2">
    <name type="scientific">Paenibacillus terricola</name>
    <dbReference type="NCBI Taxonomy" id="2763503"/>
    <lineage>
        <taxon>Bacteria</taxon>
        <taxon>Bacillati</taxon>
        <taxon>Bacillota</taxon>
        <taxon>Bacilli</taxon>
        <taxon>Bacillales</taxon>
        <taxon>Paenibacillaceae</taxon>
        <taxon>Paenibacillus</taxon>
    </lineage>
</organism>
<evidence type="ECO:0000313" key="2">
    <source>
        <dbReference type="Proteomes" id="UP000609346"/>
    </source>
</evidence>
<dbReference type="CDD" id="cd06561">
    <property type="entry name" value="AlkD_like"/>
    <property type="match status" value="1"/>
</dbReference>
<gene>
    <name evidence="1" type="ORF">H8B09_03845</name>
</gene>
<dbReference type="EMBL" id="JACXZA010000001">
    <property type="protein sequence ID" value="MBD3917874.1"/>
    <property type="molecule type" value="Genomic_DNA"/>
</dbReference>